<evidence type="ECO:0000313" key="2">
    <source>
        <dbReference type="Proteomes" id="UP000070456"/>
    </source>
</evidence>
<evidence type="ECO:0008006" key="3">
    <source>
        <dbReference type="Google" id="ProtNLM"/>
    </source>
</evidence>
<dbReference type="SUPFAM" id="SSF46689">
    <property type="entry name" value="Homeodomain-like"/>
    <property type="match status" value="1"/>
</dbReference>
<gene>
    <name evidence="1" type="ORF">AN619_30290</name>
</gene>
<dbReference type="Proteomes" id="UP000070456">
    <property type="component" value="Unassembled WGS sequence"/>
</dbReference>
<dbReference type="Gene3D" id="1.10.10.60">
    <property type="entry name" value="Homeodomain-like"/>
    <property type="match status" value="1"/>
</dbReference>
<dbReference type="RefSeq" id="WP_068558103.1">
    <property type="nucleotide sequence ID" value="NZ_LOEE01000088.1"/>
</dbReference>
<dbReference type="GO" id="GO:0006313">
    <property type="term" value="P:DNA transposition"/>
    <property type="evidence" value="ECO:0007669"/>
    <property type="project" value="InterPro"/>
</dbReference>
<dbReference type="AlphaFoldDB" id="A0A140KZB0"/>
<protein>
    <recommendedName>
        <fullName evidence="3">Transposase</fullName>
    </recommendedName>
</protein>
<comment type="caution">
    <text evidence="1">The sequence shown here is derived from an EMBL/GenBank/DDBJ whole genome shotgun (WGS) entry which is preliminary data.</text>
</comment>
<sequence>MSKTRRKYSKEFKEKVIKEAMETGNAALVARQYDLNKNMLNRWVREFKNPKKQPTVNQEYKDHTAAMRMLESENETLKKLLGDKDLKIAILEDLLKKTTHR</sequence>
<dbReference type="OrthoDB" id="1707197at2"/>
<evidence type="ECO:0000313" key="1">
    <source>
        <dbReference type="EMBL" id="KXG73635.1"/>
    </source>
</evidence>
<dbReference type="GO" id="GO:0004803">
    <property type="term" value="F:transposase activity"/>
    <property type="evidence" value="ECO:0007669"/>
    <property type="project" value="InterPro"/>
</dbReference>
<dbReference type="Pfam" id="PF01527">
    <property type="entry name" value="HTH_Tnp_1"/>
    <property type="match status" value="1"/>
</dbReference>
<keyword evidence="2" id="KW-1185">Reference proteome</keyword>
<dbReference type="InterPro" id="IPR009057">
    <property type="entry name" value="Homeodomain-like_sf"/>
</dbReference>
<accession>A0A140KZB0</accession>
<organism evidence="1 2">
    <name type="scientific">Thermotalea metallivorans</name>
    <dbReference type="NCBI Taxonomy" id="520762"/>
    <lineage>
        <taxon>Bacteria</taxon>
        <taxon>Bacillati</taxon>
        <taxon>Bacillota</taxon>
        <taxon>Clostridia</taxon>
        <taxon>Peptostreptococcales</taxon>
        <taxon>Thermotaleaceae</taxon>
        <taxon>Thermotalea</taxon>
    </lineage>
</organism>
<dbReference type="GO" id="GO:0003677">
    <property type="term" value="F:DNA binding"/>
    <property type="evidence" value="ECO:0007669"/>
    <property type="project" value="InterPro"/>
</dbReference>
<name>A0A140KZB0_9FIRM</name>
<dbReference type="InterPro" id="IPR002514">
    <property type="entry name" value="Transposase_8"/>
</dbReference>
<proteinExistence type="predicted"/>
<dbReference type="EMBL" id="LOEE01000088">
    <property type="protein sequence ID" value="KXG73635.1"/>
    <property type="molecule type" value="Genomic_DNA"/>
</dbReference>
<reference evidence="1 2" key="1">
    <citation type="submission" date="2015-12" db="EMBL/GenBank/DDBJ databases">
        <title>Draft genome sequence of the thermoanaerobe Thermotalea metallivorans, an isolate from the runoff channel of the Great Artesian Basin, Australia.</title>
        <authorList>
            <person name="Patel B.K."/>
        </authorList>
    </citation>
    <scope>NUCLEOTIDE SEQUENCE [LARGE SCALE GENOMIC DNA]</scope>
    <source>
        <strain evidence="1 2">B2-1</strain>
    </source>
</reference>